<dbReference type="InterPro" id="IPR018087">
    <property type="entry name" value="Glyco_hydro_5_CS"/>
</dbReference>
<gene>
    <name evidence="10" type="ORF">Ae201684_017903</name>
    <name evidence="9" type="ORF">Ae201684_017904</name>
</gene>
<evidence type="ECO:0000256" key="7">
    <source>
        <dbReference type="SAM" id="SignalP"/>
    </source>
</evidence>
<dbReference type="InterPro" id="IPR017853">
    <property type="entry name" value="GH"/>
</dbReference>
<name>A0A6G0WA75_9STRA</name>
<evidence type="ECO:0000256" key="1">
    <source>
        <dbReference type="ARBA" id="ARBA00022801"/>
    </source>
</evidence>
<dbReference type="PANTHER" id="PTHR31297:SF34">
    <property type="entry name" value="GLUCAN 1,3-BETA-GLUCOSIDASE 2"/>
    <property type="match status" value="1"/>
</dbReference>
<feature type="chain" id="PRO_5036384610" description="glucan 1,3-beta-glucosidase" evidence="7">
    <location>
        <begin position="17"/>
        <end position="489"/>
    </location>
</feature>
<dbReference type="GO" id="GO:0004338">
    <property type="term" value="F:glucan exo-1,3-beta-glucosidase activity"/>
    <property type="evidence" value="ECO:0007669"/>
    <property type="project" value="UniProtKB-EC"/>
</dbReference>
<sequence length="489" mass="54773">MGLAIALSALAAIASAAHIQHDIRAGNTRPNGVNIGGWLLAEHWMTTDSVIWQGVPNATADQGEYPTMAYLGTQEGTSRFRKHWASFITEKDIQQIALANLNMVRVPVGYWIQGCDHLTDAVLKDHCNRYAKGGLEYLDKLIRDWAWKHNLAVLISLHGAPGSQNGHDHSGSDDGKVYWSQYPSNVKATKDFAVFLAQRYKNDDAFLGIGLMNEPIEPVDTKVLLQYYRDTYKEIRAVSDCVLSLMPLLSHRKPGHGEYMDDFAPEMTNVWHEWHPYVNWGYEKMTEDQLINQGVAGRVSDINNWKGKPLFLGEWSFASPKNDSTTRRALRGWAFWTWKNSSDTGDNIDRWSLRSALNLANSLTPTATEKATAIYDSTGKSLTLRNDPWRLVNEKTWINAVGPAREWWYDSNAKTLHSNLNGQCLDGYPTQNGQYAVHGYACAAGNQNQVWTLSNGSVVHNLSKYCLTSSLTLVACDASKANQKFTITN</sequence>
<evidence type="ECO:0000259" key="8">
    <source>
        <dbReference type="Pfam" id="PF00652"/>
    </source>
</evidence>
<proteinExistence type="predicted"/>
<feature type="domain" description="Ricin B lectin" evidence="8">
    <location>
        <begin position="405"/>
        <end position="485"/>
    </location>
</feature>
<dbReference type="VEuPathDB" id="FungiDB:AeMF1_020167"/>
<dbReference type="PANTHER" id="PTHR31297">
    <property type="entry name" value="GLUCAN ENDO-1,6-BETA-GLUCOSIDASE B"/>
    <property type="match status" value="1"/>
</dbReference>
<comment type="catalytic activity">
    <reaction evidence="5">
        <text>Successive hydrolysis of beta-D-glucose units from the non-reducing ends of (1-&gt;3)-beta-D-glucans, releasing alpha-glucose.</text>
        <dbReference type="EC" id="3.2.1.58"/>
    </reaction>
</comment>
<dbReference type="SUPFAM" id="SSF50370">
    <property type="entry name" value="Ricin B-like lectins"/>
    <property type="match status" value="1"/>
</dbReference>
<dbReference type="Gene3D" id="3.20.20.80">
    <property type="entry name" value="Glycosidases"/>
    <property type="match status" value="1"/>
</dbReference>
<keyword evidence="4" id="KW-0961">Cell wall biogenesis/degradation</keyword>
<dbReference type="Pfam" id="PF00652">
    <property type="entry name" value="Ricin_B_lectin"/>
    <property type="match status" value="1"/>
</dbReference>
<dbReference type="GO" id="GO:0071555">
    <property type="term" value="P:cell wall organization"/>
    <property type="evidence" value="ECO:0007669"/>
    <property type="project" value="UniProtKB-KW"/>
</dbReference>
<organism evidence="9 11">
    <name type="scientific">Aphanomyces euteiches</name>
    <dbReference type="NCBI Taxonomy" id="100861"/>
    <lineage>
        <taxon>Eukaryota</taxon>
        <taxon>Sar</taxon>
        <taxon>Stramenopiles</taxon>
        <taxon>Oomycota</taxon>
        <taxon>Saprolegniomycetes</taxon>
        <taxon>Saprolegniales</taxon>
        <taxon>Verrucalvaceae</taxon>
        <taxon>Aphanomyces</taxon>
    </lineage>
</organism>
<keyword evidence="11" id="KW-1185">Reference proteome</keyword>
<protein>
    <recommendedName>
        <fullName evidence="6">glucan 1,3-beta-glucosidase</fullName>
        <ecNumber evidence="6">3.2.1.58</ecNumber>
    </recommendedName>
</protein>
<evidence type="ECO:0000313" key="9">
    <source>
        <dbReference type="EMBL" id="KAF0723100.1"/>
    </source>
</evidence>
<keyword evidence="1" id="KW-0378">Hydrolase</keyword>
<dbReference type="GO" id="GO:0005576">
    <property type="term" value="C:extracellular region"/>
    <property type="evidence" value="ECO:0007669"/>
    <property type="project" value="TreeGrafter"/>
</dbReference>
<keyword evidence="3" id="KW-0326">Glycosidase</keyword>
<feature type="signal peptide" evidence="7">
    <location>
        <begin position="1"/>
        <end position="16"/>
    </location>
</feature>
<dbReference type="InterPro" id="IPR035992">
    <property type="entry name" value="Ricin_B-like_lectins"/>
</dbReference>
<dbReference type="GO" id="GO:0009251">
    <property type="term" value="P:glucan catabolic process"/>
    <property type="evidence" value="ECO:0007669"/>
    <property type="project" value="TreeGrafter"/>
</dbReference>
<keyword evidence="7" id="KW-0732">Signal</keyword>
<evidence type="ECO:0000256" key="3">
    <source>
        <dbReference type="ARBA" id="ARBA00023295"/>
    </source>
</evidence>
<evidence type="ECO:0000256" key="6">
    <source>
        <dbReference type="ARBA" id="ARBA00038929"/>
    </source>
</evidence>
<dbReference type="Proteomes" id="UP000481153">
    <property type="component" value="Unassembled WGS sequence"/>
</dbReference>
<dbReference type="PROSITE" id="PS00659">
    <property type="entry name" value="GLYCOSYL_HYDROL_F5"/>
    <property type="match status" value="1"/>
</dbReference>
<dbReference type="EMBL" id="VJMJ01000315">
    <property type="protein sequence ID" value="KAF0723112.1"/>
    <property type="molecule type" value="Genomic_DNA"/>
</dbReference>
<evidence type="ECO:0000313" key="11">
    <source>
        <dbReference type="Proteomes" id="UP000481153"/>
    </source>
</evidence>
<evidence type="ECO:0000256" key="4">
    <source>
        <dbReference type="ARBA" id="ARBA00023316"/>
    </source>
</evidence>
<dbReference type="PROSITE" id="PS50231">
    <property type="entry name" value="RICIN_B_LECTIN"/>
    <property type="match status" value="1"/>
</dbReference>
<keyword evidence="2" id="KW-0325">Glycoprotein</keyword>
<dbReference type="GO" id="GO:0009986">
    <property type="term" value="C:cell surface"/>
    <property type="evidence" value="ECO:0007669"/>
    <property type="project" value="TreeGrafter"/>
</dbReference>
<evidence type="ECO:0000256" key="2">
    <source>
        <dbReference type="ARBA" id="ARBA00023180"/>
    </source>
</evidence>
<dbReference type="EMBL" id="VJMJ01000316">
    <property type="protein sequence ID" value="KAF0723100.1"/>
    <property type="molecule type" value="Genomic_DNA"/>
</dbReference>
<dbReference type="InterPro" id="IPR000772">
    <property type="entry name" value="Ricin_B_lectin"/>
</dbReference>
<accession>A0A6G0WA75</accession>
<dbReference type="EC" id="3.2.1.58" evidence="6"/>
<dbReference type="AlphaFoldDB" id="A0A6G0WA75"/>
<reference evidence="9 11" key="1">
    <citation type="submission" date="2019-07" db="EMBL/GenBank/DDBJ databases">
        <title>Genomics analysis of Aphanomyces spp. identifies a new class of oomycete effector associated with host adaptation.</title>
        <authorList>
            <person name="Gaulin E."/>
        </authorList>
    </citation>
    <scope>NUCLEOTIDE SEQUENCE [LARGE SCALE GENOMIC DNA]</scope>
    <source>
        <strain evidence="9 11">ATCC 201684</strain>
    </source>
</reference>
<evidence type="ECO:0000256" key="5">
    <source>
        <dbReference type="ARBA" id="ARBA00036824"/>
    </source>
</evidence>
<evidence type="ECO:0000313" key="10">
    <source>
        <dbReference type="EMBL" id="KAF0723112.1"/>
    </source>
</evidence>
<dbReference type="InterPro" id="IPR050386">
    <property type="entry name" value="Glycosyl_hydrolase_5"/>
</dbReference>
<dbReference type="SUPFAM" id="SSF51445">
    <property type="entry name" value="(Trans)glycosidases"/>
    <property type="match status" value="1"/>
</dbReference>
<comment type="caution">
    <text evidence="9">The sequence shown here is derived from an EMBL/GenBank/DDBJ whole genome shotgun (WGS) entry which is preliminary data.</text>
</comment>
<dbReference type="Gene3D" id="2.80.10.50">
    <property type="match status" value="1"/>
</dbReference>